<gene>
    <name evidence="15" type="ORF">CHIRRI_LOCUS6951</name>
</gene>
<comment type="catalytic activity">
    <reaction evidence="12">
        <text>firefly D-luciferin + ATP + O2 = firefly oxyluciferin + hnu + AMP + CO2 + diphosphate</text>
        <dbReference type="Rhea" id="RHEA:10732"/>
        <dbReference type="ChEBI" id="CHEBI:15379"/>
        <dbReference type="ChEBI" id="CHEBI:16526"/>
        <dbReference type="ChEBI" id="CHEBI:16792"/>
        <dbReference type="ChEBI" id="CHEBI:30212"/>
        <dbReference type="ChEBI" id="CHEBI:30616"/>
        <dbReference type="ChEBI" id="CHEBI:33019"/>
        <dbReference type="ChEBI" id="CHEBI:58038"/>
        <dbReference type="ChEBI" id="CHEBI:456215"/>
        <dbReference type="EC" id="1.13.12.7"/>
    </reaction>
</comment>
<evidence type="ECO:0000256" key="2">
    <source>
        <dbReference type="ARBA" id="ARBA00006432"/>
    </source>
</evidence>
<evidence type="ECO:0000256" key="6">
    <source>
        <dbReference type="ARBA" id="ARBA00022840"/>
    </source>
</evidence>
<evidence type="ECO:0000256" key="5">
    <source>
        <dbReference type="ARBA" id="ARBA00022741"/>
    </source>
</evidence>
<organism evidence="15 16">
    <name type="scientific">Chironomus riparius</name>
    <dbReference type="NCBI Taxonomy" id="315576"/>
    <lineage>
        <taxon>Eukaryota</taxon>
        <taxon>Metazoa</taxon>
        <taxon>Ecdysozoa</taxon>
        <taxon>Arthropoda</taxon>
        <taxon>Hexapoda</taxon>
        <taxon>Insecta</taxon>
        <taxon>Pterygota</taxon>
        <taxon>Neoptera</taxon>
        <taxon>Endopterygota</taxon>
        <taxon>Diptera</taxon>
        <taxon>Nematocera</taxon>
        <taxon>Chironomoidea</taxon>
        <taxon>Chironomidae</taxon>
        <taxon>Chironominae</taxon>
        <taxon>Chironomus</taxon>
    </lineage>
</organism>
<name>A0A9N9RSI0_9DIPT</name>
<sequence>MLRRAFQKTLLQSNQINQKKIVRAILTSNGTFHQQPLANNKEDIIVYSPFPSLDYPNVTIEQYVWADVDKWINKTAIVDGMSERSITYGQLRDQTRALAVRLQKNFNLKIGDTIAVCLPNSIEFPTIVLAGNEAGVTVTTVNPIYTPHEISRQLIDSGATVIFGLACMSPILQKSVEMSKKSIKIIYIKETPTSVIPADGIDFCELIDTKGIDLNDLKVYERDVKNDVAMLPYSSGTTGLSKGVKLSNKNIVSNSVMINSDTGNGSISKPAFGDRQDVLPCVLPFFHIYGLTCTLLSKLAHGCKIVALPKFTPESYLNALEKHQATVLYLVPPIILFLTNFDKVTLKHTQSIKYVMSGAAPLGKSDAEKFLEKAPNASFFQGYGLTEASPVVLQSCLGSKNVGSVGFPSPDTEAKIIHINDPEFRGVGPNEPGELLVRGPQVMIGYHNNVKSTQETLTSDGWLRTGDIAYYNDKREFFITDRLKELIKVKGFQVPPAELEELLRMHPDIIDAAVIGIPNKNTGELPRAYVVSKNPSLTEQHVKDYVADKVSEYKRLEGGIEFIQTVPKNATGKIMRKELKEQFLKSK</sequence>
<dbReference type="CDD" id="cd05911">
    <property type="entry name" value="Firefly_Luc_like"/>
    <property type="match status" value="1"/>
</dbReference>
<dbReference type="SUPFAM" id="SSF56801">
    <property type="entry name" value="Acetyl-CoA synthetase-like"/>
    <property type="match status" value="1"/>
</dbReference>
<evidence type="ECO:0000256" key="11">
    <source>
        <dbReference type="ARBA" id="ARBA00023262"/>
    </source>
</evidence>
<dbReference type="Gene3D" id="3.30.300.30">
    <property type="match status" value="1"/>
</dbReference>
<keyword evidence="6" id="KW-0067">ATP-binding</keyword>
<dbReference type="OrthoDB" id="10253869at2759"/>
<dbReference type="GO" id="GO:0005524">
    <property type="term" value="F:ATP binding"/>
    <property type="evidence" value="ECO:0007669"/>
    <property type="project" value="UniProtKB-KW"/>
</dbReference>
<reference evidence="15" key="1">
    <citation type="submission" date="2022-01" db="EMBL/GenBank/DDBJ databases">
        <authorList>
            <person name="King R."/>
        </authorList>
    </citation>
    <scope>NUCLEOTIDE SEQUENCE</scope>
</reference>
<keyword evidence="10" id="KW-0455">Luminescence</keyword>
<proteinExistence type="inferred from homology"/>
<dbReference type="InterPro" id="IPR045851">
    <property type="entry name" value="AMP-bd_C_sf"/>
</dbReference>
<accession>A0A9N9RSI0</accession>
<dbReference type="GO" id="GO:0005777">
    <property type="term" value="C:peroxisome"/>
    <property type="evidence" value="ECO:0007669"/>
    <property type="project" value="UniProtKB-SubCell"/>
</dbReference>
<comment type="subcellular location">
    <subcellularLocation>
        <location evidence="1">Peroxisome</location>
    </subcellularLocation>
</comment>
<comment type="similarity">
    <text evidence="2">Belongs to the ATP-dependent AMP-binding enzyme family.</text>
</comment>
<dbReference type="InterPro" id="IPR025110">
    <property type="entry name" value="AMP-bd_C"/>
</dbReference>
<evidence type="ECO:0000313" key="15">
    <source>
        <dbReference type="EMBL" id="CAG9804056.1"/>
    </source>
</evidence>
<evidence type="ECO:0000256" key="4">
    <source>
        <dbReference type="ARBA" id="ARBA00019043"/>
    </source>
</evidence>
<feature type="domain" description="AMP-dependent synthetase/ligase" evidence="13">
    <location>
        <begin position="67"/>
        <end position="447"/>
    </location>
</feature>
<dbReference type="FunFam" id="3.30.300.30:FF:000007">
    <property type="entry name" value="4-coumarate--CoA ligase 2"/>
    <property type="match status" value="1"/>
</dbReference>
<keyword evidence="5" id="KW-0547">Nucleotide-binding</keyword>
<keyword evidence="9" id="KW-0576">Peroxisome</keyword>
<keyword evidence="7" id="KW-0560">Oxidoreductase</keyword>
<reference evidence="15" key="2">
    <citation type="submission" date="2022-10" db="EMBL/GenBank/DDBJ databases">
        <authorList>
            <consortium name="ENA_rothamsted_submissions"/>
            <consortium name="culmorum"/>
            <person name="King R."/>
        </authorList>
    </citation>
    <scope>NUCLEOTIDE SEQUENCE</scope>
</reference>
<feature type="domain" description="AMP-binding enzyme C-terminal" evidence="14">
    <location>
        <begin position="498"/>
        <end position="573"/>
    </location>
</feature>
<evidence type="ECO:0000256" key="12">
    <source>
        <dbReference type="ARBA" id="ARBA00048497"/>
    </source>
</evidence>
<dbReference type="InterPro" id="IPR020845">
    <property type="entry name" value="AMP-binding_CS"/>
</dbReference>
<keyword evidence="8" id="KW-0503">Monooxygenase</keyword>
<evidence type="ECO:0000259" key="13">
    <source>
        <dbReference type="Pfam" id="PF00501"/>
    </source>
</evidence>
<evidence type="ECO:0000256" key="9">
    <source>
        <dbReference type="ARBA" id="ARBA00023140"/>
    </source>
</evidence>
<dbReference type="FunFam" id="3.40.50.12780:FF:000003">
    <property type="entry name" value="Long-chain-fatty-acid--CoA ligase FadD"/>
    <property type="match status" value="1"/>
</dbReference>
<dbReference type="EC" id="1.13.12.7" evidence="3"/>
<dbReference type="PROSITE" id="PS00455">
    <property type="entry name" value="AMP_BINDING"/>
    <property type="match status" value="1"/>
</dbReference>
<evidence type="ECO:0000313" key="16">
    <source>
        <dbReference type="Proteomes" id="UP001153620"/>
    </source>
</evidence>
<evidence type="ECO:0000259" key="14">
    <source>
        <dbReference type="Pfam" id="PF13193"/>
    </source>
</evidence>
<evidence type="ECO:0000256" key="3">
    <source>
        <dbReference type="ARBA" id="ARBA00012532"/>
    </source>
</evidence>
<dbReference type="Proteomes" id="UP001153620">
    <property type="component" value="Chromosome 2"/>
</dbReference>
<evidence type="ECO:0000256" key="1">
    <source>
        <dbReference type="ARBA" id="ARBA00004275"/>
    </source>
</evidence>
<dbReference type="Pfam" id="PF00501">
    <property type="entry name" value="AMP-binding"/>
    <property type="match status" value="1"/>
</dbReference>
<dbReference type="GO" id="GO:0004467">
    <property type="term" value="F:long-chain fatty acid-CoA ligase activity"/>
    <property type="evidence" value="ECO:0007669"/>
    <property type="project" value="TreeGrafter"/>
</dbReference>
<dbReference type="Gene3D" id="3.40.50.12780">
    <property type="entry name" value="N-terminal domain of ligase-like"/>
    <property type="match status" value="1"/>
</dbReference>
<evidence type="ECO:0000256" key="7">
    <source>
        <dbReference type="ARBA" id="ARBA00023002"/>
    </source>
</evidence>
<evidence type="ECO:0000256" key="8">
    <source>
        <dbReference type="ARBA" id="ARBA00023033"/>
    </source>
</evidence>
<dbReference type="InterPro" id="IPR000873">
    <property type="entry name" value="AMP-dep_synth/lig_dom"/>
</dbReference>
<dbReference type="GO" id="GO:0046949">
    <property type="term" value="P:fatty-acyl-CoA biosynthetic process"/>
    <property type="evidence" value="ECO:0007669"/>
    <property type="project" value="TreeGrafter"/>
</dbReference>
<dbReference type="Pfam" id="PF13193">
    <property type="entry name" value="AMP-binding_C"/>
    <property type="match status" value="1"/>
</dbReference>
<dbReference type="InterPro" id="IPR042099">
    <property type="entry name" value="ANL_N_sf"/>
</dbReference>
<dbReference type="GO" id="GO:0004497">
    <property type="term" value="F:monooxygenase activity"/>
    <property type="evidence" value="ECO:0007669"/>
    <property type="project" value="UniProtKB-KW"/>
</dbReference>
<keyword evidence="16" id="KW-1185">Reference proteome</keyword>
<protein>
    <recommendedName>
        <fullName evidence="4">Luciferin 4-monooxygenase</fullName>
        <ecNumber evidence="3">1.13.12.7</ecNumber>
    </recommendedName>
</protein>
<dbReference type="PANTHER" id="PTHR24096">
    <property type="entry name" value="LONG-CHAIN-FATTY-ACID--COA LIGASE"/>
    <property type="match status" value="1"/>
</dbReference>
<dbReference type="PANTHER" id="PTHR24096:SF422">
    <property type="entry name" value="BCDNA.GH02901"/>
    <property type="match status" value="1"/>
</dbReference>
<evidence type="ECO:0000256" key="10">
    <source>
        <dbReference type="ARBA" id="ARBA00023223"/>
    </source>
</evidence>
<dbReference type="AlphaFoldDB" id="A0A9N9RSI0"/>
<keyword evidence="11" id="KW-0599">Photoprotein</keyword>
<dbReference type="GO" id="GO:0008218">
    <property type="term" value="P:bioluminescence"/>
    <property type="evidence" value="ECO:0007669"/>
    <property type="project" value="UniProtKB-KW"/>
</dbReference>
<dbReference type="EMBL" id="OU895878">
    <property type="protein sequence ID" value="CAG9804056.1"/>
    <property type="molecule type" value="Genomic_DNA"/>
</dbReference>